<dbReference type="Proteomes" id="UP000095286">
    <property type="component" value="Unplaced"/>
</dbReference>
<reference evidence="2" key="1">
    <citation type="submission" date="2016-11" db="UniProtKB">
        <authorList>
            <consortium name="WormBaseParasite"/>
        </authorList>
    </citation>
    <scope>IDENTIFICATION</scope>
    <source>
        <strain evidence="2">KR3021</strain>
    </source>
</reference>
<proteinExistence type="predicted"/>
<organism evidence="1 2">
    <name type="scientific">Rhabditophanes sp. KR3021</name>
    <dbReference type="NCBI Taxonomy" id="114890"/>
    <lineage>
        <taxon>Eukaryota</taxon>
        <taxon>Metazoa</taxon>
        <taxon>Ecdysozoa</taxon>
        <taxon>Nematoda</taxon>
        <taxon>Chromadorea</taxon>
        <taxon>Rhabditida</taxon>
        <taxon>Tylenchina</taxon>
        <taxon>Panagrolaimomorpha</taxon>
        <taxon>Strongyloidoidea</taxon>
        <taxon>Alloionematidae</taxon>
        <taxon>Rhabditophanes</taxon>
    </lineage>
</organism>
<evidence type="ECO:0000313" key="2">
    <source>
        <dbReference type="WBParaSite" id="RSKR_0000740600.1"/>
    </source>
</evidence>
<protein>
    <submittedName>
        <fullName evidence="2">Uncharacterized protein</fullName>
    </submittedName>
</protein>
<dbReference type="WBParaSite" id="RSKR_0000740600.1">
    <property type="protein sequence ID" value="RSKR_0000740600.1"/>
    <property type="gene ID" value="RSKR_0000740600"/>
</dbReference>
<sequence length="245" mass="27952">MVYISAVNSGLSESTKDTRLNDQYGGLCLTAKLRIPFKVLAKEGKESAVVKQQQTIEEFLLRQQQILKSREDGIPIREDDAKATVKPVNFPQPSEVDAITEYQNIHPLSHSSESDKLKYISHKENGKFTNIAKESKVAKYLSDRVKLYLDVKSAITHDPHLAAKTRVIFQKVEKYFRGILNFNENEIRDIIDMFGLHNESDYDIGYEELTRDHTTASPTVIIVVLFCIFALLTVLTIILIMKHLR</sequence>
<accession>A0AC35U3Q8</accession>
<name>A0AC35U3Q8_9BILA</name>
<evidence type="ECO:0000313" key="1">
    <source>
        <dbReference type="Proteomes" id="UP000095286"/>
    </source>
</evidence>